<evidence type="ECO:0000256" key="6">
    <source>
        <dbReference type="ARBA" id="ARBA00022840"/>
    </source>
</evidence>
<dbReference type="PANTHER" id="PTHR21299">
    <property type="entry name" value="CYTIDYLATE KINASE/PANTOATE-BETA-ALANINE LIGASE"/>
    <property type="match status" value="1"/>
</dbReference>
<dbReference type="GO" id="GO:0015940">
    <property type="term" value="P:pantothenate biosynthetic process"/>
    <property type="evidence" value="ECO:0007669"/>
    <property type="project" value="UniProtKB-UniRule"/>
</dbReference>
<dbReference type="PANTHER" id="PTHR21299:SF1">
    <property type="entry name" value="PANTOATE--BETA-ALANINE LIGASE"/>
    <property type="match status" value="1"/>
</dbReference>
<evidence type="ECO:0000313" key="10">
    <source>
        <dbReference type="Proteomes" id="UP000032679"/>
    </source>
</evidence>
<dbReference type="EC" id="6.3.2.1" evidence="8"/>
<evidence type="ECO:0000256" key="4">
    <source>
        <dbReference type="ARBA" id="ARBA00022655"/>
    </source>
</evidence>
<dbReference type="RefSeq" id="WP_199484075.1">
    <property type="nucleotide sequence ID" value="NZ_BALE01000019.1"/>
</dbReference>
<protein>
    <recommendedName>
        <fullName evidence="8">Pantothenate synthetase</fullName>
        <shortName evidence="8">PS</shortName>
        <ecNumber evidence="8">6.3.2.1</ecNumber>
    </recommendedName>
    <alternativeName>
        <fullName evidence="8">Pantoate--beta-alanine ligase</fullName>
    </alternativeName>
    <alternativeName>
        <fullName evidence="8">Pantoate-activating enzyme</fullName>
    </alternativeName>
</protein>
<keyword evidence="6 8" id="KW-0067">ATP-binding</keyword>
<dbReference type="InterPro" id="IPR003721">
    <property type="entry name" value="Pantoate_ligase"/>
</dbReference>
<evidence type="ECO:0000256" key="3">
    <source>
        <dbReference type="ARBA" id="ARBA00022598"/>
    </source>
</evidence>
<dbReference type="STRING" id="1231623.Tasa_019_059"/>
<dbReference type="NCBIfam" id="TIGR00018">
    <property type="entry name" value="panC"/>
    <property type="match status" value="1"/>
</dbReference>
<keyword evidence="3 8" id="KW-0436">Ligase</keyword>
<feature type="binding site" evidence="8">
    <location>
        <position position="176"/>
    </location>
    <ligand>
        <name>ATP</name>
        <dbReference type="ChEBI" id="CHEBI:30616"/>
    </ligand>
</feature>
<keyword evidence="10" id="KW-1185">Reference proteome</keyword>
<feature type="binding site" evidence="8">
    <location>
        <begin position="30"/>
        <end position="37"/>
    </location>
    <ligand>
        <name>ATP</name>
        <dbReference type="ChEBI" id="CHEBI:30616"/>
    </ligand>
</feature>
<dbReference type="InterPro" id="IPR042176">
    <property type="entry name" value="Pantoate_ligase_C"/>
</dbReference>
<sequence>MVTVRNVADLRGVVDQWRADRLVIGLVPTMGALHDGHLSLVRRALAECDRVIVSIFVNPTQFDNASDLALYPRTADDDAAMLRGAGAHALFMPDVDAMYPAGFATRIHVGGVSEGLCGAHRLGHFDGVATVVTKLLIQSRTDRAYFGEKDFQQLQVVRRVAADLDLPVTIVGCPTVREGDGLAMSSRNRRLPVEDREKAARLPHLMQDAVEALKNGEASTSVLPRLRTALEQTGFGPVEYAELRRADDLTRCDETYRPARLLVAAWLGHVRLIDNLPVA</sequence>
<dbReference type="GO" id="GO:0004592">
    <property type="term" value="F:pantoate-beta-alanine ligase activity"/>
    <property type="evidence" value="ECO:0007669"/>
    <property type="project" value="UniProtKB-UniRule"/>
</dbReference>
<evidence type="ECO:0000256" key="5">
    <source>
        <dbReference type="ARBA" id="ARBA00022741"/>
    </source>
</evidence>
<evidence type="ECO:0000256" key="7">
    <source>
        <dbReference type="ARBA" id="ARBA00048258"/>
    </source>
</evidence>
<dbReference type="InterPro" id="IPR014729">
    <property type="entry name" value="Rossmann-like_a/b/a_fold"/>
</dbReference>
<dbReference type="GO" id="GO:0005524">
    <property type="term" value="F:ATP binding"/>
    <property type="evidence" value="ECO:0007669"/>
    <property type="project" value="UniProtKB-KW"/>
</dbReference>
<comment type="subunit">
    <text evidence="8">Homodimer.</text>
</comment>
<comment type="miscellaneous">
    <text evidence="8">The reaction proceeds by a bi uni uni bi ping pong mechanism.</text>
</comment>
<dbReference type="AlphaFoldDB" id="A0A0D6ML37"/>
<dbReference type="UniPathway" id="UPA00028">
    <property type="reaction ID" value="UER00005"/>
</dbReference>
<dbReference type="InterPro" id="IPR004821">
    <property type="entry name" value="Cyt_trans-like"/>
</dbReference>
<feature type="binding site" evidence="8">
    <location>
        <position position="61"/>
    </location>
    <ligand>
        <name>(R)-pantoate</name>
        <dbReference type="ChEBI" id="CHEBI:15980"/>
    </ligand>
</feature>
<feature type="binding site" evidence="8">
    <location>
        <position position="61"/>
    </location>
    <ligand>
        <name>beta-alanine</name>
        <dbReference type="ChEBI" id="CHEBI:57966"/>
    </ligand>
</feature>
<comment type="catalytic activity">
    <reaction evidence="7 8">
        <text>(R)-pantoate + beta-alanine + ATP = (R)-pantothenate + AMP + diphosphate + H(+)</text>
        <dbReference type="Rhea" id="RHEA:10912"/>
        <dbReference type="ChEBI" id="CHEBI:15378"/>
        <dbReference type="ChEBI" id="CHEBI:15980"/>
        <dbReference type="ChEBI" id="CHEBI:29032"/>
        <dbReference type="ChEBI" id="CHEBI:30616"/>
        <dbReference type="ChEBI" id="CHEBI:33019"/>
        <dbReference type="ChEBI" id="CHEBI:57966"/>
        <dbReference type="ChEBI" id="CHEBI:456215"/>
        <dbReference type="EC" id="6.3.2.1"/>
    </reaction>
</comment>
<comment type="similarity">
    <text evidence="2 8">Belongs to the pantothenate synthetase family.</text>
</comment>
<dbReference type="GO" id="GO:0005829">
    <property type="term" value="C:cytosol"/>
    <property type="evidence" value="ECO:0007669"/>
    <property type="project" value="TreeGrafter"/>
</dbReference>
<dbReference type="SUPFAM" id="SSF52374">
    <property type="entry name" value="Nucleotidylyl transferase"/>
    <property type="match status" value="1"/>
</dbReference>
<gene>
    <name evidence="8" type="primary">panC</name>
    <name evidence="9" type="ORF">Tasa_019_059</name>
</gene>
<comment type="caution">
    <text evidence="9">The sequence shown here is derived from an EMBL/GenBank/DDBJ whole genome shotgun (WGS) entry which is preliminary data.</text>
</comment>
<evidence type="ECO:0000256" key="1">
    <source>
        <dbReference type="ARBA" id="ARBA00004990"/>
    </source>
</evidence>
<feature type="active site" description="Proton donor" evidence="8">
    <location>
        <position position="37"/>
    </location>
</feature>
<keyword evidence="4 8" id="KW-0566">Pantothenate biosynthesis</keyword>
<dbReference type="Gene3D" id="3.40.50.620">
    <property type="entry name" value="HUPs"/>
    <property type="match status" value="1"/>
</dbReference>
<comment type="pathway">
    <text evidence="1 8">Cofactor biosynthesis; (R)-pantothenate biosynthesis; (R)-pantothenate from (R)-pantoate and beta-alanine: step 1/1.</text>
</comment>
<evidence type="ECO:0000313" key="9">
    <source>
        <dbReference type="EMBL" id="GAN54374.1"/>
    </source>
</evidence>
<dbReference type="CDD" id="cd00560">
    <property type="entry name" value="PanC"/>
    <property type="match status" value="1"/>
</dbReference>
<reference evidence="9 10" key="1">
    <citation type="submission" date="2012-10" db="EMBL/GenBank/DDBJ databases">
        <title>Genome sequencing of Tanticharoenia sakaeratensis NBRC 103193.</title>
        <authorList>
            <person name="Azuma Y."/>
            <person name="Hadano H."/>
            <person name="Hirakawa H."/>
            <person name="Matsushita K."/>
        </authorList>
    </citation>
    <scope>NUCLEOTIDE SEQUENCE [LARGE SCALE GENOMIC DNA]</scope>
    <source>
        <strain evidence="9 10">NBRC 103193</strain>
    </source>
</reference>
<feature type="binding site" evidence="8">
    <location>
        <position position="153"/>
    </location>
    <ligand>
        <name>(R)-pantoate</name>
        <dbReference type="ChEBI" id="CHEBI:15980"/>
    </ligand>
</feature>
<dbReference type="EMBL" id="BALE01000019">
    <property type="protein sequence ID" value="GAN54374.1"/>
    <property type="molecule type" value="Genomic_DNA"/>
</dbReference>
<comment type="subcellular location">
    <subcellularLocation>
        <location evidence="8">Cytoplasm</location>
    </subcellularLocation>
</comment>
<feature type="binding site" evidence="8">
    <location>
        <begin position="147"/>
        <end position="150"/>
    </location>
    <ligand>
        <name>ATP</name>
        <dbReference type="ChEBI" id="CHEBI:30616"/>
    </ligand>
</feature>
<keyword evidence="8" id="KW-0963">Cytoplasm</keyword>
<comment type="function">
    <text evidence="8">Catalyzes the condensation of pantoate with beta-alanine in an ATP-dependent reaction via a pantoyl-adenylate intermediate.</text>
</comment>
<dbReference type="NCBIfam" id="TIGR00125">
    <property type="entry name" value="cyt_tran_rel"/>
    <property type="match status" value="1"/>
</dbReference>
<name>A0A0D6ML37_9PROT</name>
<dbReference type="Pfam" id="PF02569">
    <property type="entry name" value="Pantoate_ligase"/>
    <property type="match status" value="1"/>
</dbReference>
<evidence type="ECO:0000256" key="8">
    <source>
        <dbReference type="HAMAP-Rule" id="MF_00158"/>
    </source>
</evidence>
<feature type="binding site" evidence="8">
    <location>
        <begin position="184"/>
        <end position="187"/>
    </location>
    <ligand>
        <name>ATP</name>
        <dbReference type="ChEBI" id="CHEBI:30616"/>
    </ligand>
</feature>
<dbReference type="Gene3D" id="3.30.1300.10">
    <property type="entry name" value="Pantoate-beta-alanine ligase, C-terminal domain"/>
    <property type="match status" value="1"/>
</dbReference>
<dbReference type="Proteomes" id="UP000032679">
    <property type="component" value="Unassembled WGS sequence"/>
</dbReference>
<evidence type="ECO:0000256" key="2">
    <source>
        <dbReference type="ARBA" id="ARBA00009256"/>
    </source>
</evidence>
<organism evidence="9 10">
    <name type="scientific">Tanticharoenia sakaeratensis NBRC 103193</name>
    <dbReference type="NCBI Taxonomy" id="1231623"/>
    <lineage>
        <taxon>Bacteria</taxon>
        <taxon>Pseudomonadati</taxon>
        <taxon>Pseudomonadota</taxon>
        <taxon>Alphaproteobacteria</taxon>
        <taxon>Acetobacterales</taxon>
        <taxon>Acetobacteraceae</taxon>
        <taxon>Tanticharoenia</taxon>
    </lineage>
</organism>
<dbReference type="HAMAP" id="MF_00158">
    <property type="entry name" value="PanC"/>
    <property type="match status" value="1"/>
</dbReference>
<proteinExistence type="inferred from homology"/>
<keyword evidence="5 8" id="KW-0547">Nucleotide-binding</keyword>
<accession>A0A0D6ML37</accession>